<proteinExistence type="inferred from homology"/>
<dbReference type="PANTHER" id="PTHR23419:SF8">
    <property type="entry name" value="FI09726P"/>
    <property type="match status" value="1"/>
</dbReference>
<dbReference type="InterPro" id="IPR015867">
    <property type="entry name" value="N-reg_PII/ATP_PRibTrfase_C"/>
</dbReference>
<evidence type="ECO:0000256" key="1">
    <source>
        <dbReference type="ARBA" id="ARBA00010169"/>
    </source>
</evidence>
<dbReference type="PANTHER" id="PTHR23419">
    <property type="entry name" value="DIVALENT CATION TOLERANCE CUTA-RELATED"/>
    <property type="match status" value="1"/>
</dbReference>
<reference evidence="2" key="1">
    <citation type="submission" date="2018-06" db="EMBL/GenBank/DDBJ databases">
        <authorList>
            <person name="Zhirakovskaya E."/>
        </authorList>
    </citation>
    <scope>NUCLEOTIDE SEQUENCE</scope>
</reference>
<organism evidence="2">
    <name type="scientific">hydrothermal vent metagenome</name>
    <dbReference type="NCBI Taxonomy" id="652676"/>
    <lineage>
        <taxon>unclassified sequences</taxon>
        <taxon>metagenomes</taxon>
        <taxon>ecological metagenomes</taxon>
    </lineage>
</organism>
<gene>
    <name evidence="2" type="ORF">MNBD_NITROSPIRAE01-1983</name>
</gene>
<sequence>MDIIVVFVTTSSQDEAETIAMKLLEGHWVACVNILPGMTSIFLWQGEICREKEVLMILKTRQDLFDQVARVVKQYHHYSVPEIIAVPLVSGTEDYLMWVRENTKGKNHE</sequence>
<dbReference type="EMBL" id="UOGF01000077">
    <property type="protein sequence ID" value="VAX31648.1"/>
    <property type="molecule type" value="Genomic_DNA"/>
</dbReference>
<dbReference type="GO" id="GO:0005507">
    <property type="term" value="F:copper ion binding"/>
    <property type="evidence" value="ECO:0007669"/>
    <property type="project" value="TreeGrafter"/>
</dbReference>
<accession>A0A3B1D6R1</accession>
<dbReference type="Gene3D" id="3.30.70.120">
    <property type="match status" value="1"/>
</dbReference>
<evidence type="ECO:0008006" key="3">
    <source>
        <dbReference type="Google" id="ProtNLM"/>
    </source>
</evidence>
<dbReference type="AlphaFoldDB" id="A0A3B1D6R1"/>
<comment type="similarity">
    <text evidence="1">Belongs to the CutA family.</text>
</comment>
<protein>
    <recommendedName>
        <fullName evidence="3">Periplasmic divalent cation tolerance protein CutA</fullName>
    </recommendedName>
</protein>
<dbReference type="InterPro" id="IPR011322">
    <property type="entry name" value="N-reg_PII-like_a/b"/>
</dbReference>
<dbReference type="Pfam" id="PF03091">
    <property type="entry name" value="CutA1"/>
    <property type="match status" value="1"/>
</dbReference>
<evidence type="ECO:0000313" key="2">
    <source>
        <dbReference type="EMBL" id="VAX31648.1"/>
    </source>
</evidence>
<name>A0A3B1D6R1_9ZZZZ</name>
<dbReference type="SUPFAM" id="SSF54913">
    <property type="entry name" value="GlnB-like"/>
    <property type="match status" value="1"/>
</dbReference>
<dbReference type="InterPro" id="IPR004323">
    <property type="entry name" value="Ion_tolerance_CutA"/>
</dbReference>
<dbReference type="GO" id="GO:0010038">
    <property type="term" value="P:response to metal ion"/>
    <property type="evidence" value="ECO:0007669"/>
    <property type="project" value="InterPro"/>
</dbReference>